<proteinExistence type="predicted"/>
<sequence length="122" mass="13935">MLRSPNSKFKTDEVTYSGYKNFRMLFTAAEMEQRGRLAGLICGGGHALIEQSILNCWNFKKSNKLLRFVNPEEKIPLERIYRCGNIETLSLFAGTLSIFGFDIEKLAIKEFEIHGERAKNAL</sequence>
<dbReference type="EMBL" id="JBHRSX010000004">
    <property type="protein sequence ID" value="MFC3200243.1"/>
    <property type="molecule type" value="Genomic_DNA"/>
</dbReference>
<evidence type="ECO:0000313" key="1">
    <source>
        <dbReference type="EMBL" id="MFC3200243.1"/>
    </source>
</evidence>
<organism evidence="1 2">
    <name type="scientific">Alteromonas oceani</name>
    <dbReference type="NCBI Taxonomy" id="2071609"/>
    <lineage>
        <taxon>Bacteria</taxon>
        <taxon>Pseudomonadati</taxon>
        <taxon>Pseudomonadota</taxon>
        <taxon>Gammaproteobacteria</taxon>
        <taxon>Alteromonadales</taxon>
        <taxon>Alteromonadaceae</taxon>
        <taxon>Alteromonas/Salinimonas group</taxon>
        <taxon>Alteromonas</taxon>
    </lineage>
</organism>
<keyword evidence="2" id="KW-1185">Reference proteome</keyword>
<dbReference type="RefSeq" id="WP_123327058.1">
    <property type="nucleotide sequence ID" value="NZ_JBHRSX010000004.1"/>
</dbReference>
<gene>
    <name evidence="1" type="ORF">ACFOEW_00210</name>
</gene>
<dbReference type="Proteomes" id="UP001595477">
    <property type="component" value="Unassembled WGS sequence"/>
</dbReference>
<reference evidence="2" key="1">
    <citation type="journal article" date="2019" name="Int. J. Syst. Evol. Microbiol.">
        <title>The Global Catalogue of Microorganisms (GCM) 10K type strain sequencing project: providing services to taxonomists for standard genome sequencing and annotation.</title>
        <authorList>
            <consortium name="The Broad Institute Genomics Platform"/>
            <consortium name="The Broad Institute Genome Sequencing Center for Infectious Disease"/>
            <person name="Wu L."/>
            <person name="Ma J."/>
        </authorList>
    </citation>
    <scope>NUCLEOTIDE SEQUENCE [LARGE SCALE GENOMIC DNA]</scope>
    <source>
        <strain evidence="2">KCTC 52449</strain>
    </source>
</reference>
<accession>A0ABV7JVH1</accession>
<name>A0ABV7JVH1_9ALTE</name>
<evidence type="ECO:0000313" key="2">
    <source>
        <dbReference type="Proteomes" id="UP001595477"/>
    </source>
</evidence>
<protein>
    <submittedName>
        <fullName evidence="1">Uncharacterized protein</fullName>
    </submittedName>
</protein>
<comment type="caution">
    <text evidence="1">The sequence shown here is derived from an EMBL/GenBank/DDBJ whole genome shotgun (WGS) entry which is preliminary data.</text>
</comment>